<reference evidence="8" key="2">
    <citation type="journal article" date="2022" name="Microb. Genom.">
        <title>A chromosome-scale genome assembly of the tomato pathogen Cladosporium fulvum reveals a compartmentalized genome architecture and the presence of a dispensable chromosome.</title>
        <authorList>
            <person name="Zaccaron A.Z."/>
            <person name="Chen L.H."/>
            <person name="Samaras A."/>
            <person name="Stergiopoulos I."/>
        </authorList>
    </citation>
    <scope>NUCLEOTIDE SEQUENCE</scope>
    <source>
        <strain evidence="8">Race5_Kim</strain>
    </source>
</reference>
<accession>A0A9Q8LHY1</accession>
<dbReference type="InterPro" id="IPR011011">
    <property type="entry name" value="Znf_FYVE_PHD"/>
</dbReference>
<dbReference type="OMA" id="DGPCEEW"/>
<evidence type="ECO:0000313" key="9">
    <source>
        <dbReference type="Proteomes" id="UP000756132"/>
    </source>
</evidence>
<evidence type="ECO:0000256" key="2">
    <source>
        <dbReference type="ARBA" id="ARBA00022723"/>
    </source>
</evidence>
<gene>
    <name evidence="8" type="ORF">CLAFUR5_05654</name>
</gene>
<dbReference type="Pfam" id="PF00628">
    <property type="entry name" value="PHD"/>
    <property type="match status" value="1"/>
</dbReference>
<feature type="region of interest" description="Disordered" evidence="6">
    <location>
        <begin position="1"/>
        <end position="66"/>
    </location>
</feature>
<feature type="domain" description="PHD-type" evidence="7">
    <location>
        <begin position="102"/>
        <end position="141"/>
    </location>
</feature>
<keyword evidence="9" id="KW-1185">Reference proteome</keyword>
<evidence type="ECO:0000259" key="7">
    <source>
        <dbReference type="Pfam" id="PF00628"/>
    </source>
</evidence>
<keyword evidence="3" id="KW-0863">Zinc-finger</keyword>
<evidence type="ECO:0000313" key="8">
    <source>
        <dbReference type="EMBL" id="UJO17718.1"/>
    </source>
</evidence>
<organism evidence="8 9">
    <name type="scientific">Passalora fulva</name>
    <name type="common">Tomato leaf mold</name>
    <name type="synonym">Cladosporium fulvum</name>
    <dbReference type="NCBI Taxonomy" id="5499"/>
    <lineage>
        <taxon>Eukaryota</taxon>
        <taxon>Fungi</taxon>
        <taxon>Dikarya</taxon>
        <taxon>Ascomycota</taxon>
        <taxon>Pezizomycotina</taxon>
        <taxon>Dothideomycetes</taxon>
        <taxon>Dothideomycetidae</taxon>
        <taxon>Mycosphaerellales</taxon>
        <taxon>Mycosphaerellaceae</taxon>
        <taxon>Fulvia</taxon>
    </lineage>
</organism>
<dbReference type="InterPro" id="IPR019787">
    <property type="entry name" value="Znf_PHD-finger"/>
</dbReference>
<dbReference type="GeneID" id="71985532"/>
<dbReference type="GO" id="GO:0008270">
    <property type="term" value="F:zinc ion binding"/>
    <property type="evidence" value="ECO:0007669"/>
    <property type="project" value="UniProtKB-KW"/>
</dbReference>
<sequence length="226" mass="24746">MTARTVAIKSRQAAAQDALLDDTSHDPTPVPRSGFRIRLSKPPPRVDSPPADDDSVSEDDSIQDATESVDHRLEKDHWAEGLVCFSKYLASSKARASRQPEGYNDSLIACDGPCEEWYHDTCVNVTFDEAESIETFICPICVGNGYGRTIWKKAATSTAQDNGTGANENEEIALAGFPRVIPVQRKREHRALSLKVVGIVRAEAKRKVRWQEGRGPRGLGKVGISG</sequence>
<dbReference type="AlphaFoldDB" id="A0A9Q8LHY1"/>
<dbReference type="KEGG" id="ffu:CLAFUR5_05654"/>
<protein>
    <recommendedName>
        <fullName evidence="7">PHD-type domain-containing protein</fullName>
    </recommendedName>
</protein>
<comment type="subcellular location">
    <subcellularLocation>
        <location evidence="1">Nucleus</location>
    </subcellularLocation>
</comment>
<reference evidence="8" key="1">
    <citation type="submission" date="2021-12" db="EMBL/GenBank/DDBJ databases">
        <authorList>
            <person name="Zaccaron A."/>
            <person name="Stergiopoulos I."/>
        </authorList>
    </citation>
    <scope>NUCLEOTIDE SEQUENCE</scope>
    <source>
        <strain evidence="8">Race5_Kim</strain>
    </source>
</reference>
<dbReference type="Proteomes" id="UP000756132">
    <property type="component" value="Chromosome 5"/>
</dbReference>
<dbReference type="InterPro" id="IPR037869">
    <property type="entry name" value="Spp1/CFP1"/>
</dbReference>
<keyword evidence="2" id="KW-0479">Metal-binding</keyword>
<dbReference type="GO" id="GO:0045893">
    <property type="term" value="P:positive regulation of DNA-templated transcription"/>
    <property type="evidence" value="ECO:0007669"/>
    <property type="project" value="TreeGrafter"/>
</dbReference>
<evidence type="ECO:0000256" key="6">
    <source>
        <dbReference type="SAM" id="MobiDB-lite"/>
    </source>
</evidence>
<evidence type="ECO:0000256" key="3">
    <source>
        <dbReference type="ARBA" id="ARBA00022771"/>
    </source>
</evidence>
<dbReference type="OrthoDB" id="3656564at2759"/>
<dbReference type="PANTHER" id="PTHR46174:SF1">
    <property type="entry name" value="CXXC-TYPE ZINC FINGER PROTEIN 1"/>
    <property type="match status" value="1"/>
</dbReference>
<dbReference type="PANTHER" id="PTHR46174">
    <property type="entry name" value="CXXC-TYPE ZINC FINGER PROTEIN 1"/>
    <property type="match status" value="1"/>
</dbReference>
<proteinExistence type="predicted"/>
<evidence type="ECO:0000256" key="1">
    <source>
        <dbReference type="ARBA" id="ARBA00004123"/>
    </source>
</evidence>
<dbReference type="EMBL" id="CP090167">
    <property type="protein sequence ID" value="UJO17718.1"/>
    <property type="molecule type" value="Genomic_DNA"/>
</dbReference>
<evidence type="ECO:0000256" key="4">
    <source>
        <dbReference type="ARBA" id="ARBA00022833"/>
    </source>
</evidence>
<dbReference type="Gene3D" id="3.30.40.10">
    <property type="entry name" value="Zinc/RING finger domain, C3HC4 (zinc finger)"/>
    <property type="match status" value="1"/>
</dbReference>
<name>A0A9Q8LHY1_PASFU</name>
<keyword evidence="5" id="KW-0539">Nucleus</keyword>
<keyword evidence="4" id="KW-0862">Zinc</keyword>
<dbReference type="GO" id="GO:0048188">
    <property type="term" value="C:Set1C/COMPASS complex"/>
    <property type="evidence" value="ECO:0007669"/>
    <property type="project" value="InterPro"/>
</dbReference>
<evidence type="ECO:0000256" key="5">
    <source>
        <dbReference type="ARBA" id="ARBA00023242"/>
    </source>
</evidence>
<dbReference type="SUPFAM" id="SSF57903">
    <property type="entry name" value="FYVE/PHD zinc finger"/>
    <property type="match status" value="1"/>
</dbReference>
<feature type="compositionally biased region" description="Acidic residues" evidence="6">
    <location>
        <begin position="50"/>
        <end position="62"/>
    </location>
</feature>
<dbReference type="RefSeq" id="XP_047762084.1">
    <property type="nucleotide sequence ID" value="XM_047904802.1"/>
</dbReference>
<dbReference type="InterPro" id="IPR013083">
    <property type="entry name" value="Znf_RING/FYVE/PHD"/>
</dbReference>